<dbReference type="InterPro" id="IPR009023">
    <property type="entry name" value="HMG_CoA_Rdtase_NAD(P)-bd_sf"/>
</dbReference>
<evidence type="ECO:0000313" key="6">
    <source>
        <dbReference type="Proteomes" id="UP000198426"/>
    </source>
</evidence>
<dbReference type="Proteomes" id="UP000198426">
    <property type="component" value="Unassembled WGS sequence"/>
</dbReference>
<comment type="similarity">
    <text evidence="1">Belongs to the HMG-CoA reductase family.</text>
</comment>
<gene>
    <name evidence="5" type="ORF">SAMN05421757_104314</name>
</gene>
<keyword evidence="4" id="KW-0560">Oxidoreductase</keyword>
<dbReference type="PRINTS" id="PR00071">
    <property type="entry name" value="HMGCOARDTASE"/>
</dbReference>
<dbReference type="CDD" id="cd00643">
    <property type="entry name" value="HMG-CoA_reductase_classI"/>
    <property type="match status" value="1"/>
</dbReference>
<dbReference type="InterPro" id="IPR023076">
    <property type="entry name" value="HMG_CoA_Rdtase_CS"/>
</dbReference>
<evidence type="ECO:0000256" key="4">
    <source>
        <dbReference type="ARBA" id="ARBA00023002"/>
    </source>
</evidence>
<dbReference type="InterPro" id="IPR023074">
    <property type="entry name" value="HMG_CoA_Rdtase_cat_sf"/>
</dbReference>
<dbReference type="RefSeq" id="WP_141134891.1">
    <property type="nucleotide sequence ID" value="NZ_FZOY01000004.1"/>
</dbReference>
<evidence type="ECO:0000256" key="3">
    <source>
        <dbReference type="ARBA" id="ARBA00022857"/>
    </source>
</evidence>
<dbReference type="Gene3D" id="3.90.770.10">
    <property type="entry name" value="3-hydroxy-3-methylglutaryl-coenzyme A Reductase, Chain A, domain 2"/>
    <property type="match status" value="1"/>
</dbReference>
<dbReference type="InterPro" id="IPR004554">
    <property type="entry name" value="HMG_CoA_Rdtase_eu_arc"/>
</dbReference>
<accession>A0A239IBC9</accession>
<proteinExistence type="inferred from homology"/>
<dbReference type="EC" id="1.1.1.34" evidence="2"/>
<dbReference type="Gene3D" id="3.30.70.420">
    <property type="entry name" value="Hydroxymethylglutaryl-CoA reductase, class I/II, NAD/NADP-binding domain"/>
    <property type="match status" value="1"/>
</dbReference>
<dbReference type="Pfam" id="PF00368">
    <property type="entry name" value="HMG-CoA_red"/>
    <property type="match status" value="1"/>
</dbReference>
<dbReference type="InterPro" id="IPR002202">
    <property type="entry name" value="HMG_CoA_Rdtase"/>
</dbReference>
<reference evidence="5 6" key="1">
    <citation type="submission" date="2017-06" db="EMBL/GenBank/DDBJ databases">
        <authorList>
            <person name="Kim H.J."/>
            <person name="Triplett B.A."/>
        </authorList>
    </citation>
    <scope>NUCLEOTIDE SEQUENCE [LARGE SCALE GENOMIC DNA]</scope>
    <source>
        <strain evidence="5 6">DSM 29339</strain>
    </source>
</reference>
<organism evidence="5 6">
    <name type="scientific">Tropicimonas sediminicola</name>
    <dbReference type="NCBI Taxonomy" id="1031541"/>
    <lineage>
        <taxon>Bacteria</taxon>
        <taxon>Pseudomonadati</taxon>
        <taxon>Pseudomonadota</taxon>
        <taxon>Alphaproteobacteria</taxon>
        <taxon>Rhodobacterales</taxon>
        <taxon>Roseobacteraceae</taxon>
        <taxon>Tropicimonas</taxon>
    </lineage>
</organism>
<evidence type="ECO:0000256" key="2">
    <source>
        <dbReference type="ARBA" id="ARBA00012999"/>
    </source>
</evidence>
<protein>
    <recommendedName>
        <fullName evidence="2">hydroxymethylglutaryl-CoA reductase (NADPH)</fullName>
        <ecNumber evidence="2">1.1.1.34</ecNumber>
    </recommendedName>
</protein>
<dbReference type="OrthoDB" id="9794902at2"/>
<dbReference type="PROSITE" id="PS50065">
    <property type="entry name" value="HMG_COA_REDUCTASE_4"/>
    <property type="match status" value="1"/>
</dbReference>
<name>A0A239IBC9_9RHOB</name>
<dbReference type="SUPFAM" id="SSF55035">
    <property type="entry name" value="NAD-binding domain of HMG-CoA reductase"/>
    <property type="match status" value="1"/>
</dbReference>
<dbReference type="EMBL" id="FZOY01000004">
    <property type="protein sequence ID" value="SNS90910.1"/>
    <property type="molecule type" value="Genomic_DNA"/>
</dbReference>
<evidence type="ECO:0000256" key="1">
    <source>
        <dbReference type="ARBA" id="ARBA00007661"/>
    </source>
</evidence>
<keyword evidence="3" id="KW-0521">NADP</keyword>
<dbReference type="InterPro" id="IPR009029">
    <property type="entry name" value="HMG_CoA_Rdtase_sub-bd_dom_sf"/>
</dbReference>
<keyword evidence="6" id="KW-1185">Reference proteome</keyword>
<dbReference type="SUPFAM" id="SSF56542">
    <property type="entry name" value="Substrate-binding domain of HMG-CoA reductase"/>
    <property type="match status" value="1"/>
</dbReference>
<dbReference type="PROSITE" id="PS00318">
    <property type="entry name" value="HMG_COA_REDUCTASE_2"/>
    <property type="match status" value="1"/>
</dbReference>
<dbReference type="PANTHER" id="PTHR10572">
    <property type="entry name" value="3-HYDROXY-3-METHYLGLUTARYL-COENZYME A REDUCTASE"/>
    <property type="match status" value="1"/>
</dbReference>
<dbReference type="GO" id="GO:0004420">
    <property type="term" value="F:hydroxymethylglutaryl-CoA reductase (NADPH) activity"/>
    <property type="evidence" value="ECO:0007669"/>
    <property type="project" value="UniProtKB-EC"/>
</dbReference>
<sequence>MIVPNHVLEMLQRVRELYFRQGREERMLPSDAALSRFRGAQSASAESIRGLWEALRGQGHAPSESEAVLADPETLATAECYSTNIENMIGTVKLPVGVVGPLRVRGLHADGDFHLPLATTEAALVASYARGAWAATRAGGISTAVLYEGVLRTPAFVFESLLDAGRFVEWAVSHVERLKAAAEATTSHGKLVSLEPVIDNNVVFLLCRYTTGEAAGQNMVTIATEALGKAAVAECPTKPLRWYVEGNFSGDKKATSLGTITGRGRKVSASVILPPEVVRSVLRTDIDAMLDYGRVAGLGALLSGQFGAQAHYANALAAFYIATGQDAACVAESAVGFTRMERREGGIFCSVTMPNILVGTVGGGTRLPSQRAALNLVGLEGPGSAAALAEVTAALCLCGEISIVAAMAAGHFASAHDKLARKR</sequence>
<dbReference type="GO" id="GO:0008299">
    <property type="term" value="P:isoprenoid biosynthetic process"/>
    <property type="evidence" value="ECO:0007669"/>
    <property type="project" value="InterPro"/>
</dbReference>
<dbReference type="AlphaFoldDB" id="A0A239IBC9"/>
<dbReference type="PANTHER" id="PTHR10572:SF24">
    <property type="entry name" value="3-HYDROXY-3-METHYLGLUTARYL-COENZYME A REDUCTASE"/>
    <property type="match status" value="1"/>
</dbReference>
<dbReference type="GO" id="GO:0015936">
    <property type="term" value="P:coenzyme A metabolic process"/>
    <property type="evidence" value="ECO:0007669"/>
    <property type="project" value="InterPro"/>
</dbReference>
<evidence type="ECO:0000313" key="5">
    <source>
        <dbReference type="EMBL" id="SNS90910.1"/>
    </source>
</evidence>